<evidence type="ECO:0000313" key="2">
    <source>
        <dbReference type="Proteomes" id="UP000029060"/>
    </source>
</evidence>
<reference evidence="1 2" key="1">
    <citation type="submission" date="2014-03" db="EMBL/GenBank/DDBJ databases">
        <title>Genomics of Bifidobacteria.</title>
        <authorList>
            <person name="Ventura M."/>
            <person name="Milani C."/>
            <person name="Lugli G.A."/>
        </authorList>
    </citation>
    <scope>NUCLEOTIDE SEQUENCE [LARGE SCALE GENOMIC DNA]</scope>
    <source>
        <strain evidence="1 2">LMG 11341</strain>
    </source>
</reference>
<organism evidence="1 2">
    <name type="scientific">Bifidobacterium merycicum</name>
    <dbReference type="NCBI Taxonomy" id="78345"/>
    <lineage>
        <taxon>Bacteria</taxon>
        <taxon>Bacillati</taxon>
        <taxon>Actinomycetota</taxon>
        <taxon>Actinomycetes</taxon>
        <taxon>Bifidobacteriales</taxon>
        <taxon>Bifidobacteriaceae</taxon>
        <taxon>Bifidobacterium</taxon>
    </lineage>
</organism>
<comment type="caution">
    <text evidence="1">The sequence shown here is derived from an EMBL/GenBank/DDBJ whole genome shotgun (WGS) entry which is preliminary data.</text>
</comment>
<dbReference type="STRING" id="78345.BMERY_0891"/>
<accession>A0A087BH97</accession>
<dbReference type="Proteomes" id="UP000029060">
    <property type="component" value="Unassembled WGS sequence"/>
</dbReference>
<proteinExistence type="predicted"/>
<keyword evidence="2" id="KW-1185">Reference proteome</keyword>
<dbReference type="EMBL" id="JGZC01000006">
    <property type="protein sequence ID" value="KFI70397.1"/>
    <property type="molecule type" value="Genomic_DNA"/>
</dbReference>
<dbReference type="RefSeq" id="WP_156098209.1">
    <property type="nucleotide sequence ID" value="NZ_JGZC01000006.1"/>
</dbReference>
<name>A0A087BH97_9BIFI</name>
<protein>
    <submittedName>
        <fullName evidence="1">Uncharacterized protein</fullName>
    </submittedName>
</protein>
<evidence type="ECO:0000313" key="1">
    <source>
        <dbReference type="EMBL" id="KFI70397.1"/>
    </source>
</evidence>
<dbReference type="AlphaFoldDB" id="A0A087BH97"/>
<gene>
    <name evidence="1" type="ORF">BMERY_0891</name>
</gene>
<sequence>MTEREKRETLRTFSLICQTSANTGITAARKGDTETTIHTAQQIIHHAREIIRLINTAD</sequence>